<dbReference type="InterPro" id="IPR051049">
    <property type="entry name" value="Dienelactone_hydrolase-like"/>
</dbReference>
<dbReference type="RefSeq" id="WP_190441975.1">
    <property type="nucleotide sequence ID" value="NZ_JAMPKM010000051.1"/>
</dbReference>
<reference evidence="2 3" key="1">
    <citation type="submission" date="2022-04" db="EMBL/GenBank/DDBJ databases">
        <title>Positive selection, recombination, and allopatry shape intraspecific diversity of widespread and dominant cyanobacteria.</title>
        <authorList>
            <person name="Wei J."/>
            <person name="Shu W."/>
            <person name="Hu C."/>
        </authorList>
    </citation>
    <scope>NUCLEOTIDE SEQUENCE [LARGE SCALE GENOMIC DNA]</scope>
    <source>
        <strain evidence="2 3">GB2-A4</strain>
    </source>
</reference>
<evidence type="ECO:0000259" key="1">
    <source>
        <dbReference type="Pfam" id="PF01738"/>
    </source>
</evidence>
<protein>
    <submittedName>
        <fullName evidence="2">Dienelactone hydrolase family protein</fullName>
    </submittedName>
</protein>
<feature type="domain" description="Dienelactone hydrolase" evidence="1">
    <location>
        <begin position="14"/>
        <end position="229"/>
    </location>
</feature>
<comment type="caution">
    <text evidence="2">The sequence shown here is derived from an EMBL/GenBank/DDBJ whole genome shotgun (WGS) entry which is preliminary data.</text>
</comment>
<dbReference type="Proteomes" id="UP001464891">
    <property type="component" value="Unassembled WGS sequence"/>
</dbReference>
<dbReference type="InterPro" id="IPR029058">
    <property type="entry name" value="AB_hydrolase_fold"/>
</dbReference>
<dbReference type="PANTHER" id="PTHR46623">
    <property type="entry name" value="CARBOXYMETHYLENEBUTENOLIDASE-RELATED"/>
    <property type="match status" value="1"/>
</dbReference>
<dbReference type="Gene3D" id="3.40.50.1820">
    <property type="entry name" value="alpha/beta hydrolase"/>
    <property type="match status" value="1"/>
</dbReference>
<dbReference type="EMBL" id="JAMPKM010000051">
    <property type="protein sequence ID" value="MEP0820918.1"/>
    <property type="molecule type" value="Genomic_DNA"/>
</dbReference>
<keyword evidence="3" id="KW-1185">Reference proteome</keyword>
<accession>A0ABV0JGJ3</accession>
<evidence type="ECO:0000313" key="3">
    <source>
        <dbReference type="Proteomes" id="UP001464891"/>
    </source>
</evidence>
<dbReference type="PANTHER" id="PTHR46623:SF6">
    <property type="entry name" value="ALPHA_BETA-HYDROLASES SUPERFAMILY PROTEIN"/>
    <property type="match status" value="1"/>
</dbReference>
<evidence type="ECO:0000313" key="2">
    <source>
        <dbReference type="EMBL" id="MEP0820918.1"/>
    </source>
</evidence>
<dbReference type="Pfam" id="PF01738">
    <property type="entry name" value="DLH"/>
    <property type="match status" value="1"/>
</dbReference>
<gene>
    <name evidence="2" type="ORF">NC998_27940</name>
</gene>
<dbReference type="InterPro" id="IPR002925">
    <property type="entry name" value="Dienelactn_hydro"/>
</dbReference>
<dbReference type="GO" id="GO:0016787">
    <property type="term" value="F:hydrolase activity"/>
    <property type="evidence" value="ECO:0007669"/>
    <property type="project" value="UniProtKB-KW"/>
</dbReference>
<proteinExistence type="predicted"/>
<name>A0ABV0JGJ3_9CYAN</name>
<sequence>MSKYITVDTQDGSFHSYVARPDVLPAAAIVVIQEIFGVNADIRDTCDELALQGYIAVSPDLFWRMEPGVDMSDQSETEWKKGFALYTAFDYDVGVADIASTMEMARSLPGTNGKVGLMGYCLGGLMSFITTARRGADASVVYYGGSMEKHLDEANNIKNPLLVHLGEEDEYISKEAQKDIIEALKDNATAQVFTYPGCKHAFARHRGISYNKDAAALSNSRTADFFKLHLK</sequence>
<keyword evidence="2" id="KW-0378">Hydrolase</keyword>
<dbReference type="SUPFAM" id="SSF53474">
    <property type="entry name" value="alpha/beta-Hydrolases"/>
    <property type="match status" value="1"/>
</dbReference>
<organism evidence="2 3">
    <name type="scientific">Trichocoleus desertorum GB2-A4</name>
    <dbReference type="NCBI Taxonomy" id="2933944"/>
    <lineage>
        <taxon>Bacteria</taxon>
        <taxon>Bacillati</taxon>
        <taxon>Cyanobacteriota</taxon>
        <taxon>Cyanophyceae</taxon>
        <taxon>Leptolyngbyales</taxon>
        <taxon>Trichocoleusaceae</taxon>
        <taxon>Trichocoleus</taxon>
    </lineage>
</organism>